<dbReference type="InterPro" id="IPR032710">
    <property type="entry name" value="NTF2-like_dom_sf"/>
</dbReference>
<name>A0ABU0IN94_9CAUL</name>
<dbReference type="Proteomes" id="UP001228905">
    <property type="component" value="Unassembled WGS sequence"/>
</dbReference>
<evidence type="ECO:0000259" key="1">
    <source>
        <dbReference type="Pfam" id="PF12680"/>
    </source>
</evidence>
<proteinExistence type="predicted"/>
<dbReference type="EMBL" id="JAUSVS010000002">
    <property type="protein sequence ID" value="MDQ0463482.1"/>
    <property type="molecule type" value="Genomic_DNA"/>
</dbReference>
<accession>A0ABU0IN94</accession>
<evidence type="ECO:0000313" key="2">
    <source>
        <dbReference type="EMBL" id="MDQ0463482.1"/>
    </source>
</evidence>
<feature type="domain" description="SnoaL-like" evidence="1">
    <location>
        <begin position="8"/>
        <end position="110"/>
    </location>
</feature>
<dbReference type="Pfam" id="PF12680">
    <property type="entry name" value="SnoaL_2"/>
    <property type="match status" value="1"/>
</dbReference>
<evidence type="ECO:0000313" key="3">
    <source>
        <dbReference type="Proteomes" id="UP001228905"/>
    </source>
</evidence>
<organism evidence="2 3">
    <name type="scientific">Caulobacter ginsengisoli</name>
    <dbReference type="NCBI Taxonomy" id="400775"/>
    <lineage>
        <taxon>Bacteria</taxon>
        <taxon>Pseudomonadati</taxon>
        <taxon>Pseudomonadota</taxon>
        <taxon>Alphaproteobacteria</taxon>
        <taxon>Caulobacterales</taxon>
        <taxon>Caulobacteraceae</taxon>
        <taxon>Caulobacter</taxon>
    </lineage>
</organism>
<comment type="caution">
    <text evidence="2">The sequence shown here is derived from an EMBL/GenBank/DDBJ whole genome shotgun (WGS) entry which is preliminary data.</text>
</comment>
<sequence>MTDPTPVVDRYIAIWNATDPEDRRDLVAGSWAEDGAYLDPLMKGEGHAGIDAMIAGVQARFPGFVMSRTGPVDAHNDRVRFTWALGPAGAEPLVAGLDVGVLAQDGRLASITGFLDKVPG</sequence>
<dbReference type="SUPFAM" id="SSF54427">
    <property type="entry name" value="NTF2-like"/>
    <property type="match status" value="1"/>
</dbReference>
<dbReference type="Gene3D" id="3.10.450.50">
    <property type="match status" value="1"/>
</dbReference>
<protein>
    <recommendedName>
        <fullName evidence="1">SnoaL-like domain-containing protein</fullName>
    </recommendedName>
</protein>
<reference evidence="2 3" key="1">
    <citation type="submission" date="2023-07" db="EMBL/GenBank/DDBJ databases">
        <title>Genomic Encyclopedia of Type Strains, Phase IV (KMG-IV): sequencing the most valuable type-strain genomes for metagenomic binning, comparative biology and taxonomic classification.</title>
        <authorList>
            <person name="Goeker M."/>
        </authorList>
    </citation>
    <scope>NUCLEOTIDE SEQUENCE [LARGE SCALE GENOMIC DNA]</scope>
    <source>
        <strain evidence="2 3">DSM 18695</strain>
    </source>
</reference>
<keyword evidence="3" id="KW-1185">Reference proteome</keyword>
<dbReference type="RefSeq" id="WP_307347441.1">
    <property type="nucleotide sequence ID" value="NZ_JAUSVS010000002.1"/>
</dbReference>
<gene>
    <name evidence="2" type="ORF">QO010_001253</name>
</gene>
<dbReference type="InterPro" id="IPR037401">
    <property type="entry name" value="SnoaL-like"/>
</dbReference>